<dbReference type="GO" id="GO:0016787">
    <property type="term" value="F:hydrolase activity"/>
    <property type="evidence" value="ECO:0007669"/>
    <property type="project" value="UniProtKB-KW"/>
</dbReference>
<dbReference type="InterPro" id="IPR051021">
    <property type="entry name" value="Mito_Ser/Thr_phosphatase"/>
</dbReference>
<dbReference type="KEGG" id="bsan:CHH28_05015"/>
<dbReference type="PANTHER" id="PTHR20935:SF0">
    <property type="entry name" value="SERINE_THREONINE-PROTEIN PHOSPHATASE PGAM5, MITOCHONDRIAL"/>
    <property type="match status" value="1"/>
</dbReference>
<keyword evidence="1" id="KW-0378">Hydrolase</keyword>
<dbReference type="SMART" id="SM00855">
    <property type="entry name" value="PGAM"/>
    <property type="match status" value="1"/>
</dbReference>
<dbReference type="Proteomes" id="UP000202440">
    <property type="component" value="Chromosome"/>
</dbReference>
<dbReference type="CDD" id="cd07067">
    <property type="entry name" value="HP_PGM_like"/>
    <property type="match status" value="1"/>
</dbReference>
<protein>
    <submittedName>
        <fullName evidence="2">Histidine phosphatase family protein</fullName>
    </submittedName>
</protein>
<name>A0A222FH48_9GAMM</name>
<dbReference type="InterPro" id="IPR013078">
    <property type="entry name" value="His_Pase_superF_clade-1"/>
</dbReference>
<dbReference type="RefSeq" id="WP_094059279.1">
    <property type="nucleotide sequence ID" value="NZ_CP022530.1"/>
</dbReference>
<reference evidence="2 3" key="1">
    <citation type="submission" date="2017-07" db="EMBL/GenBank/DDBJ databases">
        <title>Annotated genome sequence of Bacterioplanes sanyensis isolated from Red Sea.</title>
        <authorList>
            <person name="Rehman Z.U."/>
        </authorList>
    </citation>
    <scope>NUCLEOTIDE SEQUENCE [LARGE SCALE GENOMIC DNA]</scope>
    <source>
        <strain evidence="2 3">NV9</strain>
    </source>
</reference>
<sequence length="230" mass="26188">MASILLVRHGQASFGKLNYDQLSDTGLMQGELVGKALAMRGFEASIVVHGSMQRHRQTFESAQRHWPSLGRVVEMAEFNEFDSDDVIACAFPQFRNKARLGAWLLTRKNKTQAFQELFAQAVQRWTSGEHDKDYKESWRHFCQRVTHGCQQLMTHHGGKNMVIFTSGGPITALAQHCLQLNNEQAFELNWTLLNASISQLLYSRHGRVSLAAFNEQQHLAQAGQHFLTYR</sequence>
<evidence type="ECO:0000256" key="1">
    <source>
        <dbReference type="ARBA" id="ARBA00022801"/>
    </source>
</evidence>
<evidence type="ECO:0000313" key="3">
    <source>
        <dbReference type="Proteomes" id="UP000202440"/>
    </source>
</evidence>
<dbReference type="PANTHER" id="PTHR20935">
    <property type="entry name" value="PHOSPHOGLYCERATE MUTASE-RELATED"/>
    <property type="match status" value="1"/>
</dbReference>
<organism evidence="2 3">
    <name type="scientific">Bacterioplanes sanyensis</name>
    <dbReference type="NCBI Taxonomy" id="1249553"/>
    <lineage>
        <taxon>Bacteria</taxon>
        <taxon>Pseudomonadati</taxon>
        <taxon>Pseudomonadota</taxon>
        <taxon>Gammaproteobacteria</taxon>
        <taxon>Oceanospirillales</taxon>
        <taxon>Oceanospirillaceae</taxon>
        <taxon>Bacterioplanes</taxon>
    </lineage>
</organism>
<dbReference type="Pfam" id="PF00300">
    <property type="entry name" value="His_Phos_1"/>
    <property type="match status" value="1"/>
</dbReference>
<dbReference type="AlphaFoldDB" id="A0A222FH48"/>
<accession>A0A222FH48</accession>
<gene>
    <name evidence="2" type="ORF">CHH28_05015</name>
</gene>
<dbReference type="Gene3D" id="3.40.50.1240">
    <property type="entry name" value="Phosphoglycerate mutase-like"/>
    <property type="match status" value="1"/>
</dbReference>
<proteinExistence type="predicted"/>
<evidence type="ECO:0000313" key="2">
    <source>
        <dbReference type="EMBL" id="ASP38080.1"/>
    </source>
</evidence>
<dbReference type="OrthoDB" id="280692at2"/>
<keyword evidence="3" id="KW-1185">Reference proteome</keyword>
<dbReference type="EMBL" id="CP022530">
    <property type="protein sequence ID" value="ASP38080.1"/>
    <property type="molecule type" value="Genomic_DNA"/>
</dbReference>
<dbReference type="SUPFAM" id="SSF53254">
    <property type="entry name" value="Phosphoglycerate mutase-like"/>
    <property type="match status" value="1"/>
</dbReference>
<dbReference type="InterPro" id="IPR029033">
    <property type="entry name" value="His_PPase_superfam"/>
</dbReference>